<name>A0A1B2HWG2_9PSEU</name>
<dbReference type="OrthoDB" id="3694567at2"/>
<evidence type="ECO:0000313" key="2">
    <source>
        <dbReference type="Proteomes" id="UP000093053"/>
    </source>
</evidence>
<reference evidence="1 2" key="1">
    <citation type="submission" date="2016-07" db="EMBL/GenBank/DDBJ databases">
        <title>Complete genome sequence of the Lentzea guizhouensis DHS C013.</title>
        <authorList>
            <person name="Cao C."/>
        </authorList>
    </citation>
    <scope>NUCLEOTIDE SEQUENCE [LARGE SCALE GENOMIC DNA]</scope>
    <source>
        <strain evidence="1 2">DHS C013</strain>
    </source>
</reference>
<accession>A0A1B2HWG2</accession>
<dbReference type="KEGG" id="led:BBK82_44955"/>
<gene>
    <name evidence="1" type="ORF">BBK82_44955</name>
</gene>
<organism evidence="1 2">
    <name type="scientific">Lentzea guizhouensis</name>
    <dbReference type="NCBI Taxonomy" id="1586287"/>
    <lineage>
        <taxon>Bacteria</taxon>
        <taxon>Bacillati</taxon>
        <taxon>Actinomycetota</taxon>
        <taxon>Actinomycetes</taxon>
        <taxon>Pseudonocardiales</taxon>
        <taxon>Pseudonocardiaceae</taxon>
        <taxon>Lentzea</taxon>
    </lineage>
</organism>
<keyword evidence="2" id="KW-1185">Reference proteome</keyword>
<protein>
    <recommendedName>
        <fullName evidence="3">DUF4878 domain-containing protein</fullName>
    </recommendedName>
</protein>
<sequence>MSGTLPAAAKAGVAAVTAVLCGMVLVGCGDNGRPGLDDDNDLGTVGTARGEEGVRDAARAYLDAWSSGNPTIACGLTTARKARIFGMSAGNGNCPDAFDNVRGRMSEDARTTYQDTQIAEVKMIGGADGTTARVTLTRKLEGPVNGKDNLLFEHIGGRWQTEGYPKE</sequence>
<dbReference type="EMBL" id="CP016793">
    <property type="protein sequence ID" value="ANZ42025.1"/>
    <property type="molecule type" value="Genomic_DNA"/>
</dbReference>
<dbReference type="RefSeq" id="WP_065920359.1">
    <property type="nucleotide sequence ID" value="NZ_CP016793.1"/>
</dbReference>
<evidence type="ECO:0008006" key="3">
    <source>
        <dbReference type="Google" id="ProtNLM"/>
    </source>
</evidence>
<dbReference type="Proteomes" id="UP000093053">
    <property type="component" value="Chromosome"/>
</dbReference>
<dbReference type="AlphaFoldDB" id="A0A1B2HWG2"/>
<proteinExistence type="predicted"/>
<evidence type="ECO:0000313" key="1">
    <source>
        <dbReference type="EMBL" id="ANZ42025.1"/>
    </source>
</evidence>